<dbReference type="OrthoDB" id="5576441at2759"/>
<name>A0A0C2Y878_HEBCY</name>
<gene>
    <name evidence="2" type="ORF">M413DRAFT_301595</name>
</gene>
<evidence type="ECO:0000313" key="2">
    <source>
        <dbReference type="EMBL" id="KIM46048.1"/>
    </source>
</evidence>
<sequence length="204" mass="22824">MTTATAPTYVQPPEQADGILPAKKLNLSRFSYPKPTTTQKTKTNRLPRKPASLLPLSPSESTAAPPVSNTDQTNLGLSLSELAKISRCVCCDISWTTRKTGLQKMAHMRNCARKHAFDEETMQMLLQTEVRNFIPVRKTIKGMARLVSEEPAYKKTFLEDVGQRCPKAESQTPAARNPTFKCFTNPYRRPRPRAGNFGELLQSL</sequence>
<reference evidence="2 3" key="1">
    <citation type="submission" date="2014-04" db="EMBL/GenBank/DDBJ databases">
        <authorList>
            <consortium name="DOE Joint Genome Institute"/>
            <person name="Kuo A."/>
            <person name="Gay G."/>
            <person name="Dore J."/>
            <person name="Kohler A."/>
            <person name="Nagy L.G."/>
            <person name="Floudas D."/>
            <person name="Copeland A."/>
            <person name="Barry K.W."/>
            <person name="Cichocki N."/>
            <person name="Veneault-Fourrey C."/>
            <person name="LaButti K."/>
            <person name="Lindquist E.A."/>
            <person name="Lipzen A."/>
            <person name="Lundell T."/>
            <person name="Morin E."/>
            <person name="Murat C."/>
            <person name="Sun H."/>
            <person name="Tunlid A."/>
            <person name="Henrissat B."/>
            <person name="Grigoriev I.V."/>
            <person name="Hibbett D.S."/>
            <person name="Martin F."/>
            <person name="Nordberg H.P."/>
            <person name="Cantor M.N."/>
            <person name="Hua S.X."/>
        </authorList>
    </citation>
    <scope>NUCLEOTIDE SEQUENCE [LARGE SCALE GENOMIC DNA]</scope>
    <source>
        <strain evidence="3">h7</strain>
    </source>
</reference>
<dbReference type="HOGENOM" id="CLU_1343403_0_0_1"/>
<dbReference type="Proteomes" id="UP000053424">
    <property type="component" value="Unassembled WGS sequence"/>
</dbReference>
<protein>
    <submittedName>
        <fullName evidence="2">Uncharacterized protein</fullName>
    </submittedName>
</protein>
<reference evidence="3" key="2">
    <citation type="submission" date="2015-01" db="EMBL/GenBank/DDBJ databases">
        <title>Evolutionary Origins and Diversification of the Mycorrhizal Mutualists.</title>
        <authorList>
            <consortium name="DOE Joint Genome Institute"/>
            <consortium name="Mycorrhizal Genomics Consortium"/>
            <person name="Kohler A."/>
            <person name="Kuo A."/>
            <person name="Nagy L.G."/>
            <person name="Floudas D."/>
            <person name="Copeland A."/>
            <person name="Barry K.W."/>
            <person name="Cichocki N."/>
            <person name="Veneault-Fourrey C."/>
            <person name="LaButti K."/>
            <person name="Lindquist E.A."/>
            <person name="Lipzen A."/>
            <person name="Lundell T."/>
            <person name="Morin E."/>
            <person name="Murat C."/>
            <person name="Riley R."/>
            <person name="Ohm R."/>
            <person name="Sun H."/>
            <person name="Tunlid A."/>
            <person name="Henrissat B."/>
            <person name="Grigoriev I.V."/>
            <person name="Hibbett D.S."/>
            <person name="Martin F."/>
        </authorList>
    </citation>
    <scope>NUCLEOTIDE SEQUENCE [LARGE SCALE GENOMIC DNA]</scope>
    <source>
        <strain evidence="3">h7</strain>
    </source>
</reference>
<keyword evidence="3" id="KW-1185">Reference proteome</keyword>
<feature type="region of interest" description="Disordered" evidence="1">
    <location>
        <begin position="1"/>
        <end position="70"/>
    </location>
</feature>
<proteinExistence type="predicted"/>
<dbReference type="STRING" id="686832.A0A0C2Y878"/>
<dbReference type="AlphaFoldDB" id="A0A0C2Y878"/>
<accession>A0A0C2Y878</accession>
<organism evidence="2 3">
    <name type="scientific">Hebeloma cylindrosporum</name>
    <dbReference type="NCBI Taxonomy" id="76867"/>
    <lineage>
        <taxon>Eukaryota</taxon>
        <taxon>Fungi</taxon>
        <taxon>Dikarya</taxon>
        <taxon>Basidiomycota</taxon>
        <taxon>Agaricomycotina</taxon>
        <taxon>Agaricomycetes</taxon>
        <taxon>Agaricomycetidae</taxon>
        <taxon>Agaricales</taxon>
        <taxon>Agaricineae</taxon>
        <taxon>Hymenogastraceae</taxon>
        <taxon>Hebeloma</taxon>
    </lineage>
</organism>
<dbReference type="EMBL" id="KN831771">
    <property type="protein sequence ID" value="KIM46048.1"/>
    <property type="molecule type" value="Genomic_DNA"/>
</dbReference>
<evidence type="ECO:0000256" key="1">
    <source>
        <dbReference type="SAM" id="MobiDB-lite"/>
    </source>
</evidence>
<evidence type="ECO:0000313" key="3">
    <source>
        <dbReference type="Proteomes" id="UP000053424"/>
    </source>
</evidence>
<feature type="compositionally biased region" description="Low complexity" evidence="1">
    <location>
        <begin position="49"/>
        <end position="66"/>
    </location>
</feature>